<protein>
    <submittedName>
        <fullName evidence="2">Hydroxymyristoyl-ACP dehydratase</fullName>
    </submittedName>
</protein>
<name>A0AAW3T157_9GAMM</name>
<dbReference type="Pfam" id="PF22818">
    <property type="entry name" value="ApeI-like"/>
    <property type="match status" value="1"/>
</dbReference>
<feature type="domain" description="ApeI dehydratase-like" evidence="1">
    <location>
        <begin position="14"/>
        <end position="115"/>
    </location>
</feature>
<dbReference type="AlphaFoldDB" id="A0AAW3T157"/>
<dbReference type="InterPro" id="IPR016962">
    <property type="entry name" value="Dehydrase_ECs4332_prd"/>
</dbReference>
<evidence type="ECO:0000313" key="3">
    <source>
        <dbReference type="Proteomes" id="UP000557749"/>
    </source>
</evidence>
<proteinExistence type="predicted"/>
<comment type="caution">
    <text evidence="2">The sequence shown here is derived from an EMBL/GenBank/DDBJ whole genome shotgun (WGS) entry which is preliminary data.</text>
</comment>
<accession>A0AAW3T157</accession>
<reference evidence="2 3" key="1">
    <citation type="submission" date="2020-07" db="EMBL/GenBank/DDBJ databases">
        <title>Characterization of Pectobacterium aroidearum strains causing soft rot on Amorphophallus konjac.</title>
        <authorList>
            <person name="Xie H."/>
        </authorList>
    </citation>
    <scope>NUCLEOTIDE SEQUENCE [LARGE SCALE GENOMIC DNA]</scope>
    <source>
        <strain evidence="2 3">MY7</strain>
    </source>
</reference>
<dbReference type="EMBL" id="JACERJ010000014">
    <property type="protein sequence ID" value="MBA5205828.1"/>
    <property type="molecule type" value="Genomic_DNA"/>
</dbReference>
<sequence length="129" mass="14642">MLPVELARHDAKKTDETSQVELMLQVDPELFWFKGHFTGQPLLPGVAQLDWVMYYATTVLAQGWTFLSIENIKFQQPILPGKTLRLVLTWHTGKQQLTFSYTILDGETDRTASSGKIKLTPMMEASPCQ</sequence>
<evidence type="ECO:0000313" key="2">
    <source>
        <dbReference type="EMBL" id="MBA5205828.1"/>
    </source>
</evidence>
<dbReference type="RefSeq" id="WP_181845979.1">
    <property type="nucleotide sequence ID" value="NZ_CP129239.1"/>
</dbReference>
<dbReference type="InterPro" id="IPR029069">
    <property type="entry name" value="HotDog_dom_sf"/>
</dbReference>
<dbReference type="PIRSF" id="PIRSF030962">
    <property type="entry name" value="Dehydrase_ECs4332_prd"/>
    <property type="match status" value="1"/>
</dbReference>
<dbReference type="Gene3D" id="3.10.129.10">
    <property type="entry name" value="Hotdog Thioesterase"/>
    <property type="match status" value="1"/>
</dbReference>
<gene>
    <name evidence="2" type="ORF">H2Y57_19295</name>
</gene>
<dbReference type="Proteomes" id="UP000557749">
    <property type="component" value="Unassembled WGS sequence"/>
</dbReference>
<dbReference type="SUPFAM" id="SSF54637">
    <property type="entry name" value="Thioesterase/thiol ester dehydrase-isomerase"/>
    <property type="match status" value="1"/>
</dbReference>
<dbReference type="InterPro" id="IPR054545">
    <property type="entry name" value="ApeI-like"/>
</dbReference>
<evidence type="ECO:0000259" key="1">
    <source>
        <dbReference type="Pfam" id="PF22818"/>
    </source>
</evidence>
<organism evidence="2 3">
    <name type="scientific">Pectobacterium aroidearum</name>
    <dbReference type="NCBI Taxonomy" id="1201031"/>
    <lineage>
        <taxon>Bacteria</taxon>
        <taxon>Pseudomonadati</taxon>
        <taxon>Pseudomonadota</taxon>
        <taxon>Gammaproteobacteria</taxon>
        <taxon>Enterobacterales</taxon>
        <taxon>Pectobacteriaceae</taxon>
        <taxon>Pectobacterium</taxon>
    </lineage>
</organism>